<dbReference type="InterPro" id="IPR050890">
    <property type="entry name" value="PTS_EIIA_component"/>
</dbReference>
<reference evidence="8" key="2">
    <citation type="submission" date="2021-04" db="EMBL/GenBank/DDBJ databases">
        <authorList>
            <person name="Gilroy R."/>
        </authorList>
    </citation>
    <scope>NUCLEOTIDE SEQUENCE</scope>
    <source>
        <strain evidence="8">CHK179-28034</strain>
    </source>
</reference>
<dbReference type="PROSITE" id="PS51093">
    <property type="entry name" value="PTS_EIIA_TYPE_1"/>
    <property type="match status" value="1"/>
</dbReference>
<organism evidence="8 9">
    <name type="scientific">Candidatus Anaerobutyricum stercoris</name>
    <dbReference type="NCBI Taxonomy" id="2838457"/>
    <lineage>
        <taxon>Bacteria</taxon>
        <taxon>Bacillati</taxon>
        <taxon>Bacillota</taxon>
        <taxon>Clostridia</taxon>
        <taxon>Lachnospirales</taxon>
        <taxon>Lachnospiraceae</taxon>
        <taxon>Anaerobutyricum</taxon>
    </lineage>
</organism>
<dbReference type="GO" id="GO:0005737">
    <property type="term" value="C:cytoplasm"/>
    <property type="evidence" value="ECO:0007669"/>
    <property type="project" value="UniProtKB-SubCell"/>
</dbReference>
<dbReference type="GO" id="GO:0016301">
    <property type="term" value="F:kinase activity"/>
    <property type="evidence" value="ECO:0007669"/>
    <property type="project" value="UniProtKB-KW"/>
</dbReference>
<dbReference type="GO" id="GO:0009401">
    <property type="term" value="P:phosphoenolpyruvate-dependent sugar phosphotransferase system"/>
    <property type="evidence" value="ECO:0007669"/>
    <property type="project" value="UniProtKB-KW"/>
</dbReference>
<accession>A0A9D2EJA3</accession>
<dbReference type="Gene3D" id="2.70.70.10">
    <property type="entry name" value="Glucose Permease (Domain IIA)"/>
    <property type="match status" value="1"/>
</dbReference>
<dbReference type="PANTHER" id="PTHR45008:SF1">
    <property type="entry name" value="PTS SYSTEM GLUCOSE-SPECIFIC EIIA COMPONENT"/>
    <property type="match status" value="1"/>
</dbReference>
<dbReference type="PANTHER" id="PTHR45008">
    <property type="entry name" value="PTS SYSTEM GLUCOSE-SPECIFIC EIIA COMPONENT"/>
    <property type="match status" value="1"/>
</dbReference>
<dbReference type="SUPFAM" id="SSF51261">
    <property type="entry name" value="Duplicated hybrid motif"/>
    <property type="match status" value="1"/>
</dbReference>
<evidence type="ECO:0000256" key="2">
    <source>
        <dbReference type="ARBA" id="ARBA00022448"/>
    </source>
</evidence>
<reference evidence="8" key="1">
    <citation type="journal article" date="2021" name="PeerJ">
        <title>Extensive microbial diversity within the chicken gut microbiome revealed by metagenomics and culture.</title>
        <authorList>
            <person name="Gilroy R."/>
            <person name="Ravi A."/>
            <person name="Getino M."/>
            <person name="Pursley I."/>
            <person name="Horton D.L."/>
            <person name="Alikhan N.F."/>
            <person name="Baker D."/>
            <person name="Gharbi K."/>
            <person name="Hall N."/>
            <person name="Watson M."/>
            <person name="Adriaenssens E.M."/>
            <person name="Foster-Nyarko E."/>
            <person name="Jarju S."/>
            <person name="Secka A."/>
            <person name="Antonio M."/>
            <person name="Oren A."/>
            <person name="Chaudhuri R.R."/>
            <person name="La Ragione R."/>
            <person name="Hildebrand F."/>
            <person name="Pallen M.J."/>
        </authorList>
    </citation>
    <scope>NUCLEOTIDE SEQUENCE</scope>
    <source>
        <strain evidence="8">CHK179-28034</strain>
    </source>
</reference>
<dbReference type="PROSITE" id="PS00371">
    <property type="entry name" value="PTS_EIIA_TYPE_1_HIS"/>
    <property type="match status" value="1"/>
</dbReference>
<dbReference type="NCBIfam" id="TIGR00830">
    <property type="entry name" value="PTBA"/>
    <property type="match status" value="1"/>
</dbReference>
<proteinExistence type="predicted"/>
<evidence type="ECO:0000256" key="6">
    <source>
        <dbReference type="ARBA" id="ARBA00022777"/>
    </source>
</evidence>
<dbReference type="Pfam" id="PF00358">
    <property type="entry name" value="PTS_EIIA_1"/>
    <property type="match status" value="1"/>
</dbReference>
<evidence type="ECO:0000256" key="3">
    <source>
        <dbReference type="ARBA" id="ARBA00022597"/>
    </source>
</evidence>
<evidence type="ECO:0000256" key="4">
    <source>
        <dbReference type="ARBA" id="ARBA00022679"/>
    </source>
</evidence>
<feature type="domain" description="PTS EIIA type-1" evidence="7">
    <location>
        <begin position="31"/>
        <end position="135"/>
    </location>
</feature>
<evidence type="ECO:0000259" key="7">
    <source>
        <dbReference type="PROSITE" id="PS51093"/>
    </source>
</evidence>
<keyword evidence="3 8" id="KW-0762">Sugar transport</keyword>
<comment type="subcellular location">
    <subcellularLocation>
        <location evidence="1">Cytoplasm</location>
    </subcellularLocation>
</comment>
<dbReference type="InterPro" id="IPR001127">
    <property type="entry name" value="PTS_EIIA_1_perm"/>
</dbReference>
<sequence>MFGFLKKKKTKGFSLGSPVKGATISLKEVNDPTFREGMLGEGVAIKPTEGKIYAPADGSIGMVFDTLHAISLTTMEGAEVLIHVGLDTVKMEGKAFKSYVKAGDTVKKGDLLLEADLEKIKSAGYDDVTAMIICNTDQYADVSGICGKEVNPGEDIVVIQTK</sequence>
<dbReference type="Proteomes" id="UP000824049">
    <property type="component" value="Unassembled WGS sequence"/>
</dbReference>
<comment type="caution">
    <text evidence="8">The sequence shown here is derived from an EMBL/GenBank/DDBJ whole genome shotgun (WGS) entry which is preliminary data.</text>
</comment>
<dbReference type="EMBL" id="DXBR01000007">
    <property type="protein sequence ID" value="HIZ38415.1"/>
    <property type="molecule type" value="Genomic_DNA"/>
</dbReference>
<evidence type="ECO:0000313" key="9">
    <source>
        <dbReference type="Proteomes" id="UP000824049"/>
    </source>
</evidence>
<keyword evidence="6" id="KW-0418">Kinase</keyword>
<dbReference type="AlphaFoldDB" id="A0A9D2EJA3"/>
<gene>
    <name evidence="8" type="ORF">H9968_00600</name>
</gene>
<evidence type="ECO:0000313" key="8">
    <source>
        <dbReference type="EMBL" id="HIZ38415.1"/>
    </source>
</evidence>
<evidence type="ECO:0000256" key="5">
    <source>
        <dbReference type="ARBA" id="ARBA00022683"/>
    </source>
</evidence>
<protein>
    <submittedName>
        <fullName evidence="8">PTS glucose transporter subunit IIA</fullName>
    </submittedName>
</protein>
<name>A0A9D2EJA3_9FIRM</name>
<dbReference type="InterPro" id="IPR011055">
    <property type="entry name" value="Dup_hybrid_motif"/>
</dbReference>
<keyword evidence="5" id="KW-0598">Phosphotransferase system</keyword>
<keyword evidence="4" id="KW-0808">Transferase</keyword>
<evidence type="ECO:0000256" key="1">
    <source>
        <dbReference type="ARBA" id="ARBA00004496"/>
    </source>
</evidence>
<keyword evidence="2" id="KW-0813">Transport</keyword>
<dbReference type="FunFam" id="2.70.70.10:FF:000001">
    <property type="entry name" value="PTS system glucose-specific IIA component"/>
    <property type="match status" value="1"/>
</dbReference>